<name>A0A6G0LPT5_9STRA</name>
<dbReference type="EMBL" id="QXFX01000176">
    <property type="protein sequence ID" value="KAE9127372.1"/>
    <property type="molecule type" value="Genomic_DNA"/>
</dbReference>
<feature type="compositionally biased region" description="Basic and acidic residues" evidence="1">
    <location>
        <begin position="195"/>
        <end position="204"/>
    </location>
</feature>
<dbReference type="Proteomes" id="UP000488956">
    <property type="component" value="Unassembled WGS sequence"/>
</dbReference>
<dbReference type="AlphaFoldDB" id="A0A6G0LPT5"/>
<organism evidence="2 3">
    <name type="scientific">Phytophthora fragariae</name>
    <dbReference type="NCBI Taxonomy" id="53985"/>
    <lineage>
        <taxon>Eukaryota</taxon>
        <taxon>Sar</taxon>
        <taxon>Stramenopiles</taxon>
        <taxon>Oomycota</taxon>
        <taxon>Peronosporomycetes</taxon>
        <taxon>Peronosporales</taxon>
        <taxon>Peronosporaceae</taxon>
        <taxon>Phytophthora</taxon>
    </lineage>
</organism>
<reference evidence="2 3" key="1">
    <citation type="submission" date="2018-09" db="EMBL/GenBank/DDBJ databases">
        <title>Genomic investigation of the strawberry pathogen Phytophthora fragariae indicates pathogenicity is determined by transcriptional variation in three key races.</title>
        <authorList>
            <person name="Adams T.M."/>
            <person name="Armitage A.D."/>
            <person name="Sobczyk M.K."/>
            <person name="Bates H.J."/>
            <person name="Dunwell J.M."/>
            <person name="Nellist C.F."/>
            <person name="Harrison R.J."/>
        </authorList>
    </citation>
    <scope>NUCLEOTIDE SEQUENCE [LARGE SCALE GENOMIC DNA]</scope>
    <source>
        <strain evidence="2 3">ONT-3</strain>
    </source>
</reference>
<proteinExistence type="predicted"/>
<evidence type="ECO:0000313" key="2">
    <source>
        <dbReference type="EMBL" id="KAE9127372.1"/>
    </source>
</evidence>
<evidence type="ECO:0000256" key="1">
    <source>
        <dbReference type="SAM" id="MobiDB-lite"/>
    </source>
</evidence>
<comment type="caution">
    <text evidence="2">The sequence shown here is derived from an EMBL/GenBank/DDBJ whole genome shotgun (WGS) entry which is preliminary data.</text>
</comment>
<sequence length="257" mass="28538">MGETVDSLSEKDITNLKIALESNSTSGFDMKRLLDHTWLIVAELRRLNPGISEDDIRVIMSKSNLVLRDITVATSNCMSEGLVAHVLDRVRVLRADLDSWILPALEAVRWRHQLRGRARQLAHHGHHEYPDLQPDDHELAAYAWPHSVTSVAPDPTPASDTLAAEHPGVRGEKAPGAVDVSEESGGVQAVPRRQRLSELRARQKDRARRARVSGQPTAGRELPPSNLHRGEQATTAADRPERSEGRNRQPVELTDDD</sequence>
<feature type="compositionally biased region" description="Basic and acidic residues" evidence="1">
    <location>
        <begin position="238"/>
        <end position="249"/>
    </location>
</feature>
<feature type="region of interest" description="Disordered" evidence="1">
    <location>
        <begin position="148"/>
        <end position="257"/>
    </location>
</feature>
<gene>
    <name evidence="2" type="ORF">PF010_g4911</name>
</gene>
<evidence type="ECO:0000313" key="3">
    <source>
        <dbReference type="Proteomes" id="UP000488956"/>
    </source>
</evidence>
<protein>
    <submittedName>
        <fullName evidence="2">Uncharacterized protein</fullName>
    </submittedName>
</protein>
<accession>A0A6G0LPT5</accession>